<proteinExistence type="predicted"/>
<dbReference type="AlphaFoldDB" id="A0AAD9C9Z1"/>
<sequence>MTLGMVKPPVEPWCVAVAPVSREVLGPDAGEPCSSRSQAFSGCKKPRWESTVLSSQQLQSAASFRRDWESNAAQSQ</sequence>
<dbReference type="EMBL" id="JASDAP010000010">
    <property type="protein sequence ID" value="KAK1895904.1"/>
    <property type="molecule type" value="Genomic_DNA"/>
</dbReference>
<name>A0AAD9C9Z1_DISEL</name>
<organism evidence="1 2">
    <name type="scientific">Dissostichus eleginoides</name>
    <name type="common">Patagonian toothfish</name>
    <name type="synonym">Dissostichus amissus</name>
    <dbReference type="NCBI Taxonomy" id="100907"/>
    <lineage>
        <taxon>Eukaryota</taxon>
        <taxon>Metazoa</taxon>
        <taxon>Chordata</taxon>
        <taxon>Craniata</taxon>
        <taxon>Vertebrata</taxon>
        <taxon>Euteleostomi</taxon>
        <taxon>Actinopterygii</taxon>
        <taxon>Neopterygii</taxon>
        <taxon>Teleostei</taxon>
        <taxon>Neoteleostei</taxon>
        <taxon>Acanthomorphata</taxon>
        <taxon>Eupercaria</taxon>
        <taxon>Perciformes</taxon>
        <taxon>Notothenioidei</taxon>
        <taxon>Nototheniidae</taxon>
        <taxon>Dissostichus</taxon>
    </lineage>
</organism>
<protein>
    <submittedName>
        <fullName evidence="1">Nitrate reductase [NADH] 1</fullName>
    </submittedName>
</protein>
<gene>
    <name evidence="1" type="ORF">KUDE01_021355</name>
</gene>
<accession>A0AAD9C9Z1</accession>
<comment type="caution">
    <text evidence="1">The sequence shown here is derived from an EMBL/GenBank/DDBJ whole genome shotgun (WGS) entry which is preliminary data.</text>
</comment>
<dbReference type="Proteomes" id="UP001228049">
    <property type="component" value="Unassembled WGS sequence"/>
</dbReference>
<evidence type="ECO:0000313" key="1">
    <source>
        <dbReference type="EMBL" id="KAK1895904.1"/>
    </source>
</evidence>
<reference evidence="1" key="1">
    <citation type="submission" date="2023-04" db="EMBL/GenBank/DDBJ databases">
        <title>Chromosome-level genome of Chaenocephalus aceratus.</title>
        <authorList>
            <person name="Park H."/>
        </authorList>
    </citation>
    <scope>NUCLEOTIDE SEQUENCE</scope>
    <source>
        <strain evidence="1">DE</strain>
        <tissue evidence="1">Muscle</tissue>
    </source>
</reference>
<keyword evidence="2" id="KW-1185">Reference proteome</keyword>
<evidence type="ECO:0000313" key="2">
    <source>
        <dbReference type="Proteomes" id="UP001228049"/>
    </source>
</evidence>